<evidence type="ECO:0000313" key="2">
    <source>
        <dbReference type="Proteomes" id="UP000234190"/>
    </source>
</evidence>
<evidence type="ECO:0000313" key="1">
    <source>
        <dbReference type="EMBL" id="PLC48381.1"/>
    </source>
</evidence>
<accession>A0A2N4U043</accession>
<proteinExistence type="predicted"/>
<dbReference type="RefSeq" id="WP_102075429.1">
    <property type="nucleotide sequence ID" value="NZ_PDNW01000021.1"/>
</dbReference>
<keyword evidence="2" id="KW-1185">Reference proteome</keyword>
<dbReference type="EMBL" id="PDNW01000021">
    <property type="protein sequence ID" value="PLC48381.1"/>
    <property type="molecule type" value="Genomic_DNA"/>
</dbReference>
<sequence length="83" mass="8983">MKSSTTEDFVRTGPQVAQTDDVAALQQYLHNASFAYVDVAAEQALLAALRRWPLLLEISAWLNEPPSGHYPAGPWAGSAGTQK</sequence>
<evidence type="ECO:0008006" key="3">
    <source>
        <dbReference type="Google" id="ProtNLM"/>
    </source>
</evidence>
<dbReference type="NCBIfam" id="NF040717">
    <property type="entry name" value="BcsR_only"/>
    <property type="match status" value="1"/>
</dbReference>
<reference evidence="1 2" key="1">
    <citation type="submission" date="2017-10" db="EMBL/GenBank/DDBJ databases">
        <title>Two draft genome sequences of Pusillimonas sp. strains isolated from a nitrate- and radionuclide-contaminated groundwater in Russia.</title>
        <authorList>
            <person name="Grouzdev D.S."/>
            <person name="Tourova T.P."/>
            <person name="Goeva M.A."/>
            <person name="Babich T.L."/>
            <person name="Sokolova D.S."/>
            <person name="Abdullin R."/>
            <person name="Poltaraus A.B."/>
            <person name="Toshchakov S.V."/>
            <person name="Nazina T.N."/>
        </authorList>
    </citation>
    <scope>NUCLEOTIDE SEQUENCE [LARGE SCALE GENOMIC DNA]</scope>
    <source>
        <strain evidence="1 2">JR1/69-3-13</strain>
    </source>
</reference>
<organism evidence="1 2">
    <name type="scientific">Pollutimonas subterranea</name>
    <dbReference type="NCBI Taxonomy" id="2045210"/>
    <lineage>
        <taxon>Bacteria</taxon>
        <taxon>Pseudomonadati</taxon>
        <taxon>Pseudomonadota</taxon>
        <taxon>Betaproteobacteria</taxon>
        <taxon>Burkholderiales</taxon>
        <taxon>Alcaligenaceae</taxon>
        <taxon>Pollutimonas</taxon>
    </lineage>
</organism>
<dbReference type="Pfam" id="PF10945">
    <property type="entry name" value="CBP_BcsR"/>
    <property type="match status" value="1"/>
</dbReference>
<name>A0A2N4U043_9BURK</name>
<protein>
    <recommendedName>
        <fullName evidence="3">Cellulose biosynthesis protein BcsR</fullName>
    </recommendedName>
</protein>
<dbReference type="AlphaFoldDB" id="A0A2N4U043"/>
<dbReference type="InterPro" id="IPR024487">
    <property type="entry name" value="CBP_BcsR"/>
</dbReference>
<gene>
    <name evidence="1" type="ORF">CR159_18425</name>
</gene>
<comment type="caution">
    <text evidence="1">The sequence shown here is derived from an EMBL/GenBank/DDBJ whole genome shotgun (WGS) entry which is preliminary data.</text>
</comment>
<dbReference type="Proteomes" id="UP000234190">
    <property type="component" value="Unassembled WGS sequence"/>
</dbReference>